<dbReference type="Proteomes" id="UP001642487">
    <property type="component" value="Chromosome 5"/>
</dbReference>
<keyword evidence="3" id="KW-1185">Reference proteome</keyword>
<dbReference type="EMBL" id="OZ021739">
    <property type="protein sequence ID" value="CAK9321889.1"/>
    <property type="molecule type" value="Genomic_DNA"/>
</dbReference>
<evidence type="ECO:0000313" key="3">
    <source>
        <dbReference type="Proteomes" id="UP001642487"/>
    </source>
</evidence>
<protein>
    <submittedName>
        <fullName evidence="2">Uncharacterized protein</fullName>
    </submittedName>
</protein>
<dbReference type="PANTHER" id="PTHR33625:SF4">
    <property type="entry name" value="OS08G0179900 PROTEIN"/>
    <property type="match status" value="1"/>
</dbReference>
<name>A0ABP0YN03_9ROSI</name>
<reference evidence="2 3" key="1">
    <citation type="submission" date="2024-03" db="EMBL/GenBank/DDBJ databases">
        <authorList>
            <person name="Gkanogiannis A."/>
            <person name="Becerra Lopez-Lavalle L."/>
        </authorList>
    </citation>
    <scope>NUCLEOTIDE SEQUENCE [LARGE SCALE GENOMIC DNA]</scope>
</reference>
<evidence type="ECO:0000256" key="1">
    <source>
        <dbReference type="SAM" id="MobiDB-lite"/>
    </source>
</evidence>
<sequence length="339" mass="36267">MLTRATGHTSMVAAGVGFIRSCLRRTPPVQSSEQLLCNSSRPISALTSSSSLSLTAVVAEENELVMEAGEPVPRLVFGGVPNLEESKEATGDLKEVLDAMYFSSPKPFQSETSLLSGISLPLNTETVDNRSGVIIENTTSNPGIEHVHGAFRLLCYSSTIQNVVASLASDLKVYEAVLENSEVKKFIHAYQTSSDTFEDEGNATQEGKSKASAMEKLRNLKDFVVKMVTNIPSHLPGLFGSSAVECSSGSEDKENTTMKAGKFGSGFVEKLRNLKNSVVEMATNIPNYLPNFYGSSASESVSGSDHKGNTQSFPSESSLGTSLSGLAIMVIMIVVFKRV</sequence>
<accession>A0ABP0YN03</accession>
<proteinExistence type="predicted"/>
<feature type="region of interest" description="Disordered" evidence="1">
    <location>
        <begin position="299"/>
        <end position="318"/>
    </location>
</feature>
<gene>
    <name evidence="2" type="ORF">CITCOLO1_LOCUS13988</name>
</gene>
<evidence type="ECO:0000313" key="2">
    <source>
        <dbReference type="EMBL" id="CAK9321889.1"/>
    </source>
</evidence>
<dbReference type="PANTHER" id="PTHR33625">
    <property type="entry name" value="OS08G0179900 PROTEIN"/>
    <property type="match status" value="1"/>
</dbReference>
<organism evidence="2 3">
    <name type="scientific">Citrullus colocynthis</name>
    <name type="common">colocynth</name>
    <dbReference type="NCBI Taxonomy" id="252529"/>
    <lineage>
        <taxon>Eukaryota</taxon>
        <taxon>Viridiplantae</taxon>
        <taxon>Streptophyta</taxon>
        <taxon>Embryophyta</taxon>
        <taxon>Tracheophyta</taxon>
        <taxon>Spermatophyta</taxon>
        <taxon>Magnoliopsida</taxon>
        <taxon>eudicotyledons</taxon>
        <taxon>Gunneridae</taxon>
        <taxon>Pentapetalae</taxon>
        <taxon>rosids</taxon>
        <taxon>fabids</taxon>
        <taxon>Cucurbitales</taxon>
        <taxon>Cucurbitaceae</taxon>
        <taxon>Benincaseae</taxon>
        <taxon>Citrullus</taxon>
    </lineage>
</organism>